<evidence type="ECO:0000313" key="2">
    <source>
        <dbReference type="EMBL" id="GAB0139263.1"/>
    </source>
</evidence>
<organism evidence="2 3">
    <name type="scientific">Epichloe bromicola</name>
    <dbReference type="NCBI Taxonomy" id="79588"/>
    <lineage>
        <taxon>Eukaryota</taxon>
        <taxon>Fungi</taxon>
        <taxon>Dikarya</taxon>
        <taxon>Ascomycota</taxon>
        <taxon>Pezizomycotina</taxon>
        <taxon>Sordariomycetes</taxon>
        <taxon>Hypocreomycetidae</taxon>
        <taxon>Hypocreales</taxon>
        <taxon>Clavicipitaceae</taxon>
        <taxon>Epichloe</taxon>
    </lineage>
</organism>
<feature type="non-terminal residue" evidence="2">
    <location>
        <position position="1"/>
    </location>
</feature>
<dbReference type="EMBL" id="BAAFGZ010001268">
    <property type="protein sequence ID" value="GAB0139263.1"/>
    <property type="molecule type" value="Genomic_DNA"/>
</dbReference>
<evidence type="ECO:0000256" key="1">
    <source>
        <dbReference type="SAM" id="MobiDB-lite"/>
    </source>
</evidence>
<reference evidence="3" key="1">
    <citation type="submission" date="2024-06" db="EMBL/GenBank/DDBJ databases">
        <title>Draft Genome Sequences of Epichloe bromicola Strains Isolated from Elymus ciliaris.</title>
        <authorList>
            <consortium name="Epichloe bromicola genome sequencing consortium"/>
            <person name="Miura A."/>
            <person name="Imano S."/>
            <person name="Ashida A."/>
            <person name="Sato I."/>
            <person name="Chiba S."/>
            <person name="Tanaka A."/>
            <person name="Camagna M."/>
            <person name="Takemoto D."/>
        </authorList>
    </citation>
    <scope>NUCLEOTIDE SEQUENCE [LARGE SCALE GENOMIC DNA]</scope>
    <source>
        <strain evidence="3">DP</strain>
    </source>
</reference>
<feature type="compositionally biased region" description="Basic and acidic residues" evidence="1">
    <location>
        <begin position="137"/>
        <end position="151"/>
    </location>
</feature>
<comment type="caution">
    <text evidence="2">The sequence shown here is derived from an EMBL/GenBank/DDBJ whole genome shotgun (WGS) entry which is preliminary data.</text>
</comment>
<proteinExistence type="predicted"/>
<feature type="compositionally biased region" description="Basic residues" evidence="1">
    <location>
        <begin position="172"/>
        <end position="182"/>
    </location>
</feature>
<gene>
    <name evidence="2" type="primary">g7474</name>
    <name evidence="2" type="ORF">EsDP_00007474</name>
</gene>
<dbReference type="Proteomes" id="UP001562357">
    <property type="component" value="Unassembled WGS sequence"/>
</dbReference>
<keyword evidence="3" id="KW-1185">Reference proteome</keyword>
<feature type="compositionally biased region" description="Low complexity" evidence="1">
    <location>
        <begin position="158"/>
        <end position="167"/>
    </location>
</feature>
<name>A0ABQ0D0P8_9HYPO</name>
<protein>
    <submittedName>
        <fullName evidence="2">Uncharacterized protein</fullName>
    </submittedName>
</protein>
<feature type="region of interest" description="Disordered" evidence="1">
    <location>
        <begin position="104"/>
        <end position="222"/>
    </location>
</feature>
<sequence>FKPEGTEAVKQSGLRLRGMEPVMKDGSVISDDDAFWKATWETLIGARLQILKKRGLKISSPGPTASRINAWIPMPPDGPGDDQTLSEDMTMTPVSHKGRLYMGADKEHEHQETKNSKVERPGKRKRHDTSQAQVPELTKRKLLDCPPHELKMQLYQESATQAQQASSVIGRQPRRERNRKTIAKSSRDSPRLTAKAAPQPSSRHQLAQPVRRSARIAARNRSASKVHTACGATCRS</sequence>
<feature type="compositionally biased region" description="Basic and acidic residues" evidence="1">
    <location>
        <begin position="104"/>
        <end position="121"/>
    </location>
</feature>
<accession>A0ABQ0D0P8</accession>
<evidence type="ECO:0000313" key="3">
    <source>
        <dbReference type="Proteomes" id="UP001562357"/>
    </source>
</evidence>